<accession>A0AAW7T194</accession>
<dbReference type="RefSeq" id="WP_301788515.1">
    <property type="nucleotide sequence ID" value="NZ_JAUJRV010000008.1"/>
</dbReference>
<evidence type="ECO:0000313" key="2">
    <source>
        <dbReference type="Proteomes" id="UP001171620"/>
    </source>
</evidence>
<dbReference type="AlphaFoldDB" id="A0AAW7T194"/>
<sequence>MAAKIKPCTLGPKHAWVWKRNVTLKRINMTPRGTTVQLSYRGDYRCACGEQRYGVSKDAPVSVDPVAKEA</sequence>
<dbReference type="EMBL" id="JAUJRV010000008">
    <property type="protein sequence ID" value="MDN7795874.1"/>
    <property type="molecule type" value="Genomic_DNA"/>
</dbReference>
<name>A0AAW7T194_BURVI</name>
<protein>
    <recommendedName>
        <fullName evidence="3">Transposase</fullName>
    </recommendedName>
</protein>
<evidence type="ECO:0008006" key="3">
    <source>
        <dbReference type="Google" id="ProtNLM"/>
    </source>
</evidence>
<comment type="caution">
    <text evidence="1">The sequence shown here is derived from an EMBL/GenBank/DDBJ whole genome shotgun (WGS) entry which is preliminary data.</text>
</comment>
<dbReference type="Proteomes" id="UP001171620">
    <property type="component" value="Unassembled WGS sequence"/>
</dbReference>
<proteinExistence type="predicted"/>
<evidence type="ECO:0000313" key="1">
    <source>
        <dbReference type="EMBL" id="MDN7795874.1"/>
    </source>
</evidence>
<gene>
    <name evidence="1" type="ORF">QZM33_13110</name>
</gene>
<reference evidence="1" key="1">
    <citation type="submission" date="2023-07" db="EMBL/GenBank/DDBJ databases">
        <title>A collection of bacterial strains from the Burkholderia cepacia Research Laboratory and Repository.</title>
        <authorList>
            <person name="Lipuma J."/>
            <person name="Spilker T."/>
            <person name="Caverly L."/>
        </authorList>
    </citation>
    <scope>NUCLEOTIDE SEQUENCE</scope>
    <source>
        <strain evidence="1">AU44268</strain>
    </source>
</reference>
<organism evidence="1 2">
    <name type="scientific">Burkholderia vietnamiensis</name>
    <dbReference type="NCBI Taxonomy" id="60552"/>
    <lineage>
        <taxon>Bacteria</taxon>
        <taxon>Pseudomonadati</taxon>
        <taxon>Pseudomonadota</taxon>
        <taxon>Betaproteobacteria</taxon>
        <taxon>Burkholderiales</taxon>
        <taxon>Burkholderiaceae</taxon>
        <taxon>Burkholderia</taxon>
        <taxon>Burkholderia cepacia complex</taxon>
    </lineage>
</organism>